<accession>A0A2I1HKV5</accession>
<name>A0A2I1HKV5_9GLOM</name>
<dbReference type="AlphaFoldDB" id="A0A2I1HKV5"/>
<evidence type="ECO:0000313" key="1">
    <source>
        <dbReference type="EMBL" id="PKY59506.1"/>
    </source>
</evidence>
<evidence type="ECO:0000313" key="2">
    <source>
        <dbReference type="Proteomes" id="UP000234323"/>
    </source>
</evidence>
<comment type="caution">
    <text evidence="1">The sequence shown here is derived from an EMBL/GenBank/DDBJ whole genome shotgun (WGS) entry which is preliminary data.</text>
</comment>
<reference evidence="1 2" key="1">
    <citation type="submission" date="2015-10" db="EMBL/GenBank/DDBJ databases">
        <title>Genome analyses suggest a sexual origin of heterokaryosis in a supposedly ancient asexual fungus.</title>
        <authorList>
            <person name="Ropars J."/>
            <person name="Sedzielewska K."/>
            <person name="Noel J."/>
            <person name="Charron P."/>
            <person name="Farinelli L."/>
            <person name="Marton T."/>
            <person name="Kruger M."/>
            <person name="Pelin A."/>
            <person name="Brachmann A."/>
            <person name="Corradi N."/>
        </authorList>
    </citation>
    <scope>NUCLEOTIDE SEQUENCE [LARGE SCALE GENOMIC DNA]</scope>
    <source>
        <strain evidence="1 2">A4</strain>
    </source>
</reference>
<keyword evidence="2" id="KW-1185">Reference proteome</keyword>
<protein>
    <submittedName>
        <fullName evidence="1">Uncharacterized protein</fullName>
    </submittedName>
</protein>
<proteinExistence type="predicted"/>
<organism evidence="1 2">
    <name type="scientific">Rhizophagus irregularis</name>
    <dbReference type="NCBI Taxonomy" id="588596"/>
    <lineage>
        <taxon>Eukaryota</taxon>
        <taxon>Fungi</taxon>
        <taxon>Fungi incertae sedis</taxon>
        <taxon>Mucoromycota</taxon>
        <taxon>Glomeromycotina</taxon>
        <taxon>Glomeromycetes</taxon>
        <taxon>Glomerales</taxon>
        <taxon>Glomeraceae</taxon>
        <taxon>Rhizophagus</taxon>
    </lineage>
</organism>
<dbReference type="Proteomes" id="UP000234323">
    <property type="component" value="Unassembled WGS sequence"/>
</dbReference>
<sequence length="59" mass="6724">MSGKCSKSCAFSEAAFYDLVERYIPAGVQYKHLDKKIRAVPSDFEVPTRIENKNIELTQ</sequence>
<gene>
    <name evidence="1" type="ORF">RhiirA4_482297</name>
</gene>
<dbReference type="EMBL" id="LLXI01003597">
    <property type="protein sequence ID" value="PKY59506.1"/>
    <property type="molecule type" value="Genomic_DNA"/>
</dbReference>